<comment type="similarity">
    <text evidence="1">Belongs to the GID4/VID24 family.</text>
</comment>
<dbReference type="OrthoDB" id="62at2759"/>
<dbReference type="AlphaFoldDB" id="G3AW54"/>
<dbReference type="GO" id="GO:0034657">
    <property type="term" value="C:GID complex"/>
    <property type="evidence" value="ECO:0007669"/>
    <property type="project" value="TreeGrafter"/>
</dbReference>
<dbReference type="eggNOG" id="KOG4635">
    <property type="taxonomic scope" value="Eukaryota"/>
</dbReference>
<dbReference type="GeneID" id="18250096"/>
<evidence type="ECO:0000313" key="4">
    <source>
        <dbReference type="Proteomes" id="UP000000707"/>
    </source>
</evidence>
<proteinExistence type="inferred from homology"/>
<dbReference type="GO" id="GO:0045721">
    <property type="term" value="P:negative regulation of gluconeogenesis"/>
    <property type="evidence" value="ECO:0007669"/>
    <property type="project" value="TreeGrafter"/>
</dbReference>
<dbReference type="Proteomes" id="UP000000707">
    <property type="component" value="Unassembled WGS sequence"/>
</dbReference>
<dbReference type="GO" id="GO:0043161">
    <property type="term" value="P:proteasome-mediated ubiquitin-dependent protein catabolic process"/>
    <property type="evidence" value="ECO:0007669"/>
    <property type="project" value="TreeGrafter"/>
</dbReference>
<accession>G3AW54</accession>
<dbReference type="InterPro" id="IPR018618">
    <property type="entry name" value="GID4/10-like"/>
</dbReference>
<dbReference type="GO" id="GO:0007039">
    <property type="term" value="P:protein catabolic process in the vacuole"/>
    <property type="evidence" value="ECO:0007669"/>
    <property type="project" value="TreeGrafter"/>
</dbReference>
<feature type="compositionally biased region" description="Basic and acidic residues" evidence="2">
    <location>
        <begin position="38"/>
        <end position="48"/>
    </location>
</feature>
<evidence type="ECO:0000256" key="1">
    <source>
        <dbReference type="ARBA" id="ARBA00061469"/>
    </source>
</evidence>
<protein>
    <submittedName>
        <fullName evidence="3">Uncharacterized protein</fullName>
    </submittedName>
</protein>
<dbReference type="PANTHER" id="PTHR14534">
    <property type="entry name" value="VACUOLAR IMPORT AND DEGRADATION PROTEIN 24"/>
    <property type="match status" value="1"/>
</dbReference>
<dbReference type="HOGENOM" id="CLU_1234848_0_0_1"/>
<keyword evidence="4" id="KW-1185">Reference proteome</keyword>
<sequence length="224" mass="25358">MPVTERPKTSDLKVNFGPAEALVIKSLSGSLGAKGKKGACDPFDKQPSDDTTDESSIISTDTPEMDELKPLKSIINSDSSVPTPLRSFDILSFNNSRYETPRFFNDYLSPNSKFSGMQQSSKNKHKIEVEFKHVDLTNSLVVGFLKIQGLSDEHPEITTCFKGEIINNPLKTRYDKSLAKNYSFLTENSQWGSSFTNDLDHWKRLSNYYNLTDDEFSKKLFFNQ</sequence>
<dbReference type="STRING" id="590646.G3AW54"/>
<dbReference type="EMBL" id="GL996510">
    <property type="protein sequence ID" value="EGV66456.1"/>
    <property type="molecule type" value="Genomic_DNA"/>
</dbReference>
<dbReference type="PANTHER" id="PTHR14534:SF3">
    <property type="entry name" value="GID COMPLEX SUBUNIT 4 HOMOLOG"/>
    <property type="match status" value="1"/>
</dbReference>
<dbReference type="GO" id="GO:0006623">
    <property type="term" value="P:protein targeting to vacuole"/>
    <property type="evidence" value="ECO:0007669"/>
    <property type="project" value="TreeGrafter"/>
</dbReference>
<evidence type="ECO:0000313" key="3">
    <source>
        <dbReference type="EMBL" id="EGV66456.1"/>
    </source>
</evidence>
<feature type="region of interest" description="Disordered" evidence="2">
    <location>
        <begin position="31"/>
        <end position="63"/>
    </location>
</feature>
<gene>
    <name evidence="3" type="ORF">CANTEDRAFT_91622</name>
</gene>
<dbReference type="KEGG" id="cten:18250096"/>
<name>G3AW54_CANTC</name>
<dbReference type="GO" id="GO:0005773">
    <property type="term" value="C:vacuole"/>
    <property type="evidence" value="ECO:0007669"/>
    <property type="project" value="GOC"/>
</dbReference>
<dbReference type="Pfam" id="PF09783">
    <property type="entry name" value="Vac_ImportDeg"/>
    <property type="match status" value="1"/>
</dbReference>
<reference evidence="3 4" key="1">
    <citation type="journal article" date="2011" name="Proc. Natl. Acad. Sci. U.S.A.">
        <title>Comparative genomics of xylose-fermenting fungi for enhanced biofuel production.</title>
        <authorList>
            <person name="Wohlbach D.J."/>
            <person name="Kuo A."/>
            <person name="Sato T.K."/>
            <person name="Potts K.M."/>
            <person name="Salamov A.A."/>
            <person name="LaButti K.M."/>
            <person name="Sun H."/>
            <person name="Clum A."/>
            <person name="Pangilinan J.L."/>
            <person name="Lindquist E.A."/>
            <person name="Lucas S."/>
            <person name="Lapidus A."/>
            <person name="Jin M."/>
            <person name="Gunawan C."/>
            <person name="Balan V."/>
            <person name="Dale B.E."/>
            <person name="Jeffries T.W."/>
            <person name="Zinkel R."/>
            <person name="Barry K.W."/>
            <person name="Grigoriev I.V."/>
            <person name="Gasch A.P."/>
        </authorList>
    </citation>
    <scope>NUCLEOTIDE SEQUENCE [LARGE SCALE GENOMIC DNA]</scope>
    <source>
        <strain evidence="4">ATCC 10573 / BCRC 21748 / CBS 615 / JCM 9827 / NBRC 10315 / NRRL Y-1498 / VKM Y-70</strain>
    </source>
</reference>
<organism evidence="4">
    <name type="scientific">Candida tenuis (strain ATCC 10573 / BCRC 21748 / CBS 615 / JCM 9827 / NBRC 10315 / NRRL Y-1498 / VKM Y-70)</name>
    <name type="common">Yeast</name>
    <name type="synonym">Yamadazyma tenuis</name>
    <dbReference type="NCBI Taxonomy" id="590646"/>
    <lineage>
        <taxon>Eukaryota</taxon>
        <taxon>Fungi</taxon>
        <taxon>Dikarya</taxon>
        <taxon>Ascomycota</taxon>
        <taxon>Saccharomycotina</taxon>
        <taxon>Pichiomycetes</taxon>
        <taxon>Debaryomycetaceae</taxon>
        <taxon>Yamadazyma</taxon>
    </lineage>
</organism>
<evidence type="ECO:0000256" key="2">
    <source>
        <dbReference type="SAM" id="MobiDB-lite"/>
    </source>
</evidence>